<keyword evidence="2" id="KW-1003">Cell membrane</keyword>
<keyword evidence="4" id="KW-0812">Transmembrane</keyword>
<keyword evidence="8" id="KW-0472">Membrane</keyword>
<keyword evidence="7" id="KW-1133">Transmembrane helix</keyword>
<dbReference type="InterPro" id="IPR032675">
    <property type="entry name" value="LRR_dom_sf"/>
</dbReference>
<dbReference type="EMBL" id="PKMF04000637">
    <property type="protein sequence ID" value="KAK7823319.1"/>
    <property type="molecule type" value="Genomic_DNA"/>
</dbReference>
<evidence type="ECO:0000256" key="10">
    <source>
        <dbReference type="ARBA" id="ARBA00023180"/>
    </source>
</evidence>
<evidence type="ECO:0000256" key="2">
    <source>
        <dbReference type="ARBA" id="ARBA00022475"/>
    </source>
</evidence>
<evidence type="ECO:0000256" key="6">
    <source>
        <dbReference type="ARBA" id="ARBA00022737"/>
    </source>
</evidence>
<dbReference type="PANTHER" id="PTHR45974">
    <property type="entry name" value="RECEPTOR-LIKE PROTEIN 55"/>
    <property type="match status" value="1"/>
</dbReference>
<dbReference type="GO" id="GO:0051606">
    <property type="term" value="P:detection of stimulus"/>
    <property type="evidence" value="ECO:0007669"/>
    <property type="project" value="UniProtKB-ARBA"/>
</dbReference>
<comment type="subcellular location">
    <subcellularLocation>
        <location evidence="1">Cell membrane</location>
        <topology evidence="1">Single-pass type I membrane protein</topology>
    </subcellularLocation>
</comment>
<gene>
    <name evidence="11" type="primary">RLP33_8</name>
    <name evidence="11" type="ORF">CFP56_035639</name>
</gene>
<keyword evidence="6" id="KW-0677">Repeat</keyword>
<reference evidence="11 12" key="1">
    <citation type="journal article" date="2018" name="Sci. Data">
        <title>The draft genome sequence of cork oak.</title>
        <authorList>
            <person name="Ramos A.M."/>
            <person name="Usie A."/>
            <person name="Barbosa P."/>
            <person name="Barros P.M."/>
            <person name="Capote T."/>
            <person name="Chaves I."/>
            <person name="Simoes F."/>
            <person name="Abreu I."/>
            <person name="Carrasquinho I."/>
            <person name="Faro C."/>
            <person name="Guimaraes J.B."/>
            <person name="Mendonca D."/>
            <person name="Nobrega F."/>
            <person name="Rodrigues L."/>
            <person name="Saibo N.J.M."/>
            <person name="Varela M.C."/>
            <person name="Egas C."/>
            <person name="Matos J."/>
            <person name="Miguel C.M."/>
            <person name="Oliveira M.M."/>
            <person name="Ricardo C.P."/>
            <person name="Goncalves S."/>
        </authorList>
    </citation>
    <scope>NUCLEOTIDE SEQUENCE [LARGE SCALE GENOMIC DNA]</scope>
    <source>
        <strain evidence="12">cv. HL8</strain>
    </source>
</reference>
<evidence type="ECO:0000256" key="3">
    <source>
        <dbReference type="ARBA" id="ARBA00022614"/>
    </source>
</evidence>
<evidence type="ECO:0000256" key="7">
    <source>
        <dbReference type="ARBA" id="ARBA00022989"/>
    </source>
</evidence>
<keyword evidence="9" id="KW-0675">Receptor</keyword>
<evidence type="ECO:0000313" key="11">
    <source>
        <dbReference type="EMBL" id="KAK7823319.1"/>
    </source>
</evidence>
<dbReference type="InterPro" id="IPR001611">
    <property type="entry name" value="Leu-rich_rpt"/>
</dbReference>
<comment type="caution">
    <text evidence="11">The sequence shown here is derived from an EMBL/GenBank/DDBJ whole genome shotgun (WGS) entry which is preliminary data.</text>
</comment>
<accession>A0AAW0JAE2</accession>
<keyword evidence="3" id="KW-0433">Leucine-rich repeat</keyword>
<dbReference type="Proteomes" id="UP000237347">
    <property type="component" value="Unassembled WGS sequence"/>
</dbReference>
<evidence type="ECO:0000256" key="8">
    <source>
        <dbReference type="ARBA" id="ARBA00023136"/>
    </source>
</evidence>
<dbReference type="GO" id="GO:0005886">
    <property type="term" value="C:plasma membrane"/>
    <property type="evidence" value="ECO:0007669"/>
    <property type="project" value="UniProtKB-SubCell"/>
</dbReference>
<evidence type="ECO:0000256" key="5">
    <source>
        <dbReference type="ARBA" id="ARBA00022729"/>
    </source>
</evidence>
<dbReference type="SUPFAM" id="SSF52058">
    <property type="entry name" value="L domain-like"/>
    <property type="match status" value="1"/>
</dbReference>
<proteinExistence type="predicted"/>
<dbReference type="FunFam" id="3.80.10.10:FF:000383">
    <property type="entry name" value="Leucine-rich repeat receptor protein kinase EMS1"/>
    <property type="match status" value="1"/>
</dbReference>
<keyword evidence="5" id="KW-0732">Signal</keyword>
<keyword evidence="12" id="KW-1185">Reference proteome</keyword>
<evidence type="ECO:0000256" key="9">
    <source>
        <dbReference type="ARBA" id="ARBA00023170"/>
    </source>
</evidence>
<evidence type="ECO:0000256" key="1">
    <source>
        <dbReference type="ARBA" id="ARBA00004251"/>
    </source>
</evidence>
<keyword evidence="10" id="KW-0325">Glycoprotein</keyword>
<sequence length="340" mass="38168">MSLVLYLLITLKPPNFPFTSSAVKMFSMGKINPYLPLFLASCLFFISHSQTTSNTSSQQRCLPDQSSALLQLRQEFLVHLSISSNNFHGQLPSTLGNLTKLIYLDLSNNLFHGEIPSFLGNLTQLEYLSLRNNTFDGRFPILLTNLTKLQYLDISTNQLIGPIPCEIGKLPQLSYITLGYNSLSGAIPSSLFTMTSLSRLSLSQNHLTGPLKIQNISSSPLQTLLLSGNKLYEPIPRSISNFSQLEYLALSSINVKGMMELNIFFELKRIKYLSLSGNNLLISKGKVNSPLPKFQLLDLSFCNLREFPDFLETQNELAYLDLSSNKIEGKFKEQLDHQEP</sequence>
<dbReference type="Pfam" id="PF00560">
    <property type="entry name" value="LRR_1"/>
    <property type="match status" value="5"/>
</dbReference>
<dbReference type="AlphaFoldDB" id="A0AAW0JAE2"/>
<protein>
    <submittedName>
        <fullName evidence="11">Receptor-like protein 33</fullName>
    </submittedName>
</protein>
<organism evidence="11 12">
    <name type="scientific">Quercus suber</name>
    <name type="common">Cork oak</name>
    <dbReference type="NCBI Taxonomy" id="58331"/>
    <lineage>
        <taxon>Eukaryota</taxon>
        <taxon>Viridiplantae</taxon>
        <taxon>Streptophyta</taxon>
        <taxon>Embryophyta</taxon>
        <taxon>Tracheophyta</taxon>
        <taxon>Spermatophyta</taxon>
        <taxon>Magnoliopsida</taxon>
        <taxon>eudicotyledons</taxon>
        <taxon>Gunneridae</taxon>
        <taxon>Pentapetalae</taxon>
        <taxon>rosids</taxon>
        <taxon>fabids</taxon>
        <taxon>Fagales</taxon>
        <taxon>Fagaceae</taxon>
        <taxon>Quercus</taxon>
    </lineage>
</organism>
<evidence type="ECO:0000256" key="4">
    <source>
        <dbReference type="ARBA" id="ARBA00022692"/>
    </source>
</evidence>
<dbReference type="FunFam" id="3.80.10.10:FF:000470">
    <property type="entry name" value="LRR receptor-like serine/threonine-protein kinase RPK2"/>
    <property type="match status" value="1"/>
</dbReference>
<dbReference type="Gene3D" id="3.80.10.10">
    <property type="entry name" value="Ribonuclease Inhibitor"/>
    <property type="match status" value="2"/>
</dbReference>
<name>A0AAW0JAE2_QUESU</name>
<evidence type="ECO:0000313" key="12">
    <source>
        <dbReference type="Proteomes" id="UP000237347"/>
    </source>
</evidence>